<accession>A0A0U2QJE4</accession>
<reference evidence="1 2" key="1">
    <citation type="submission" date="2015-12" db="EMBL/GenBank/DDBJ databases">
        <title>Complete genome of Lacimicrobium alkaliphilum KCTC 32984.</title>
        <authorList>
            <person name="Kim S.-G."/>
            <person name="Lee Y.-J."/>
        </authorList>
    </citation>
    <scope>NUCLEOTIDE SEQUENCE [LARGE SCALE GENOMIC DNA]</scope>
    <source>
        <strain evidence="1 2">YelD216</strain>
    </source>
</reference>
<dbReference type="OrthoDB" id="515905at2"/>
<dbReference type="AlphaFoldDB" id="A0A0U2QJE4"/>
<protein>
    <submittedName>
        <fullName evidence="1">Toxin</fullName>
    </submittedName>
</protein>
<evidence type="ECO:0000313" key="1">
    <source>
        <dbReference type="EMBL" id="ALS97163.1"/>
    </source>
</evidence>
<name>A0A0U2QJE4_9ALTE</name>
<dbReference type="GO" id="GO:0110001">
    <property type="term" value="C:toxin-antitoxin complex"/>
    <property type="evidence" value="ECO:0007669"/>
    <property type="project" value="InterPro"/>
</dbReference>
<dbReference type="RefSeq" id="WP_062475711.1">
    <property type="nucleotide sequence ID" value="NZ_CP013650.1"/>
</dbReference>
<keyword evidence="2" id="KW-1185">Reference proteome</keyword>
<dbReference type="GO" id="GO:0004540">
    <property type="term" value="F:RNA nuclease activity"/>
    <property type="evidence" value="ECO:0007669"/>
    <property type="project" value="InterPro"/>
</dbReference>
<dbReference type="KEGG" id="lal:AT746_01960"/>
<organism evidence="1 2">
    <name type="scientific">Lacimicrobium alkaliphilum</name>
    <dbReference type="NCBI Taxonomy" id="1526571"/>
    <lineage>
        <taxon>Bacteria</taxon>
        <taxon>Pseudomonadati</taxon>
        <taxon>Pseudomonadota</taxon>
        <taxon>Gammaproteobacteria</taxon>
        <taxon>Alteromonadales</taxon>
        <taxon>Alteromonadaceae</taxon>
        <taxon>Lacimicrobium</taxon>
    </lineage>
</organism>
<evidence type="ECO:0000313" key="2">
    <source>
        <dbReference type="Proteomes" id="UP000068447"/>
    </source>
</evidence>
<proteinExistence type="predicted"/>
<sequence>MSDPSRRLPTQVNGWSLYGHPCFNTQYNELVGQVEALKQKHPQDYIHKNASKRLAAIQKLIYDVIPQDPTRPEYRQGTTLGDAYKHWFRATFFQQYRLFFRYHEPSKTIVYAWVNDEKTKRAYDSKTDACKVFEKMLNSGNPPDDWNSLVRASE</sequence>
<dbReference type="Pfam" id="PF11663">
    <property type="entry name" value="Toxin_YhaV"/>
    <property type="match status" value="1"/>
</dbReference>
<dbReference type="InterPro" id="IPR021679">
    <property type="entry name" value="Toxin_endonuclease_YhaV"/>
</dbReference>
<dbReference type="Proteomes" id="UP000068447">
    <property type="component" value="Chromosome"/>
</dbReference>
<gene>
    <name evidence="1" type="ORF">AT746_01960</name>
</gene>
<dbReference type="EMBL" id="CP013650">
    <property type="protein sequence ID" value="ALS97163.1"/>
    <property type="molecule type" value="Genomic_DNA"/>
</dbReference>
<dbReference type="STRING" id="1526571.AT746_01960"/>